<dbReference type="Proteomes" id="UP001302666">
    <property type="component" value="Chromosome"/>
</dbReference>
<sequence>MAERDYVSTPASDELNLKDTILGLSRDLQDLRAGKISPTEAHARAAVAKQIWNGARIYQQAIKTMMGNAKPVQETDKPKQVP</sequence>
<evidence type="ECO:0000313" key="2">
    <source>
        <dbReference type="Proteomes" id="UP001302666"/>
    </source>
</evidence>
<reference evidence="1 2" key="1">
    <citation type="submission" date="2023-10" db="EMBL/GenBank/DDBJ databases">
        <title>Eight complete genome sequences of bacteria isolated from laboratory stock of Giant Kelp gametophytes.</title>
        <authorList>
            <person name="Tolentino B."/>
            <person name="Nuzhdin S."/>
        </authorList>
    </citation>
    <scope>NUCLEOTIDE SEQUENCE [LARGE SCALE GENOMIC DNA]</scope>
    <source>
        <strain evidence="1 2">LC.270.F.C4</strain>
    </source>
</reference>
<evidence type="ECO:0000313" key="1">
    <source>
        <dbReference type="EMBL" id="WOI34735.1"/>
    </source>
</evidence>
<organism evidence="1 2">
    <name type="scientific">Tritonibacter scottomollicae</name>
    <name type="common">Epibacterium scottomollicae</name>
    <dbReference type="NCBI Taxonomy" id="483013"/>
    <lineage>
        <taxon>Bacteria</taxon>
        <taxon>Pseudomonadati</taxon>
        <taxon>Pseudomonadota</taxon>
        <taxon>Alphaproteobacteria</taxon>
        <taxon>Rhodobacterales</taxon>
        <taxon>Paracoccaceae</taxon>
        <taxon>Tritonibacter</taxon>
    </lineage>
</organism>
<dbReference type="EMBL" id="CP136704">
    <property type="protein sequence ID" value="WOI34735.1"/>
    <property type="molecule type" value="Genomic_DNA"/>
</dbReference>
<protein>
    <submittedName>
        <fullName evidence="1">Uncharacterized protein</fullName>
    </submittedName>
</protein>
<proteinExistence type="predicted"/>
<name>A0ABZ0HIR5_TRISK</name>
<dbReference type="RefSeq" id="WP_317386573.1">
    <property type="nucleotide sequence ID" value="NZ_CP136704.1"/>
</dbReference>
<keyword evidence="2" id="KW-1185">Reference proteome</keyword>
<gene>
    <name evidence="1" type="ORF">R1T40_08425</name>
</gene>
<accession>A0ABZ0HIR5</accession>